<dbReference type="Pfam" id="PF06943">
    <property type="entry name" value="zf-LSD1"/>
    <property type="match status" value="2"/>
</dbReference>
<evidence type="ECO:0000256" key="1">
    <source>
        <dbReference type="ARBA" id="ARBA00004123"/>
    </source>
</evidence>
<name>A0A0H5R8K6_9EUKA</name>
<feature type="domain" description="Zinc finger LSD1-type" evidence="4">
    <location>
        <begin position="16"/>
        <end position="40"/>
    </location>
</feature>
<organism evidence="5">
    <name type="scientific">Spongospora subterranea</name>
    <dbReference type="NCBI Taxonomy" id="70186"/>
    <lineage>
        <taxon>Eukaryota</taxon>
        <taxon>Sar</taxon>
        <taxon>Rhizaria</taxon>
        <taxon>Endomyxa</taxon>
        <taxon>Phytomyxea</taxon>
        <taxon>Plasmodiophorida</taxon>
        <taxon>Plasmodiophoridae</taxon>
        <taxon>Spongospora</taxon>
    </lineage>
</organism>
<dbReference type="NCBIfam" id="TIGR01053">
    <property type="entry name" value="LSD1"/>
    <property type="match status" value="2"/>
</dbReference>
<reference evidence="5" key="1">
    <citation type="submission" date="2015-04" db="EMBL/GenBank/DDBJ databases">
        <title>The genome sequence of the plant pathogenic Rhizarian Plasmodiophora brassicae reveals insights in its biotrophic life cycle and the origin of chitin synthesis.</title>
        <authorList>
            <person name="Schwelm A."/>
            <person name="Fogelqvist J."/>
            <person name="Knaust A."/>
            <person name="Julke S."/>
            <person name="Lilja T."/>
            <person name="Dhandapani V."/>
            <person name="Bonilla-Rosso G."/>
            <person name="Karlsson M."/>
            <person name="Shevchenko A."/>
            <person name="Choi S.R."/>
            <person name="Kim H.G."/>
            <person name="Park J.Y."/>
            <person name="Lim Y.P."/>
            <person name="Ludwig-Muller J."/>
            <person name="Dixelius C."/>
        </authorList>
    </citation>
    <scope>NUCLEOTIDE SEQUENCE</scope>
    <source>
        <tissue evidence="5">Potato root galls</tissue>
    </source>
</reference>
<dbReference type="EMBL" id="HACM01010016">
    <property type="protein sequence ID" value="CRZ10458.1"/>
    <property type="molecule type" value="Transcribed_RNA"/>
</dbReference>
<comment type="subcellular location">
    <subcellularLocation>
        <location evidence="1">Nucleus</location>
    </subcellularLocation>
</comment>
<dbReference type="GO" id="GO:0005634">
    <property type="term" value="C:nucleus"/>
    <property type="evidence" value="ECO:0007669"/>
    <property type="project" value="UniProtKB-SubCell"/>
</dbReference>
<proteinExistence type="predicted"/>
<feature type="region of interest" description="Disordered" evidence="3">
    <location>
        <begin position="86"/>
        <end position="107"/>
    </location>
</feature>
<dbReference type="PANTHER" id="PTHR31747:SF3">
    <property type="entry name" value="PROTEIN LSD1"/>
    <property type="match status" value="1"/>
</dbReference>
<keyword evidence="2" id="KW-0539">Nucleus</keyword>
<protein>
    <recommendedName>
        <fullName evidence="4">Zinc finger LSD1-type domain-containing protein</fullName>
    </recommendedName>
</protein>
<dbReference type="PANTHER" id="PTHR31747">
    <property type="entry name" value="PROTEIN LSD1"/>
    <property type="match status" value="1"/>
</dbReference>
<dbReference type="InterPro" id="IPR005735">
    <property type="entry name" value="Znf_LSD1"/>
</dbReference>
<accession>A0A0H5R8K6</accession>
<evidence type="ECO:0000256" key="2">
    <source>
        <dbReference type="ARBA" id="ARBA00023242"/>
    </source>
</evidence>
<evidence type="ECO:0000313" key="5">
    <source>
        <dbReference type="EMBL" id="CRZ10458.1"/>
    </source>
</evidence>
<evidence type="ECO:0000259" key="4">
    <source>
        <dbReference type="Pfam" id="PF06943"/>
    </source>
</evidence>
<sequence>MSIEGLMKQQIGTMNCTQCKVNLAFPRGSKYVKCPECETVMTPDPPISKQTICIGCNALLSHPVNARYIQCPRCAVTFATDDPASNIAPQSPANAGPPKLKPLPSETSTSAIAPYVPQKSVPKEVKPQETVYCLKCSSLLQYPDGALYIQCPVCMSTQQPKIPHQSQCRGCSQLLSHPPNSIWIQCPKCFVCFNSRERALPTLKSDNFVDMVDDISLSLDNNAKDKLPQALEAIQQNDIEKNSYGLPIQ</sequence>
<dbReference type="InterPro" id="IPR040319">
    <property type="entry name" value="LSD1-like"/>
</dbReference>
<dbReference type="AlphaFoldDB" id="A0A0H5R8K6"/>
<evidence type="ECO:0000256" key="3">
    <source>
        <dbReference type="SAM" id="MobiDB-lite"/>
    </source>
</evidence>
<feature type="domain" description="Zinc finger LSD1-type" evidence="4">
    <location>
        <begin position="133"/>
        <end position="154"/>
    </location>
</feature>